<dbReference type="GO" id="GO:0055085">
    <property type="term" value="P:transmembrane transport"/>
    <property type="evidence" value="ECO:0007669"/>
    <property type="project" value="InterPro"/>
</dbReference>
<dbReference type="Gene3D" id="1.10.3720.10">
    <property type="entry name" value="MetI-like"/>
    <property type="match status" value="1"/>
</dbReference>
<feature type="transmembrane region" description="Helical" evidence="7">
    <location>
        <begin position="146"/>
        <end position="170"/>
    </location>
</feature>
<dbReference type="PANTHER" id="PTHR43744:SF1">
    <property type="entry name" value="BINDING-PROTEIN-DEPENDENT TRANSPORT SYSTEMS INNER MEMBRANE COMPONENT"/>
    <property type="match status" value="1"/>
</dbReference>
<feature type="transmembrane region" description="Helical" evidence="7">
    <location>
        <begin position="302"/>
        <end position="333"/>
    </location>
</feature>
<dbReference type="SUPFAM" id="SSF161098">
    <property type="entry name" value="MetI-like"/>
    <property type="match status" value="1"/>
</dbReference>
<proteinExistence type="inferred from homology"/>
<name>A0A2S0KNF1_9FIRM</name>
<keyword evidence="10" id="KW-1185">Reference proteome</keyword>
<feature type="transmembrane region" description="Helical" evidence="7">
    <location>
        <begin position="182"/>
        <end position="204"/>
    </location>
</feature>
<gene>
    <name evidence="9" type="ORF">C5Q98_04705</name>
</gene>
<comment type="subcellular location">
    <subcellularLocation>
        <location evidence="1 7">Cell membrane</location>
        <topology evidence="1 7">Multi-pass membrane protein</topology>
    </subcellularLocation>
</comment>
<protein>
    <submittedName>
        <fullName evidence="9">Carbohydrate ABC transporter permease</fullName>
    </submittedName>
</protein>
<organism evidence="9 10">
    <name type="scientific">Fastidiosipila sanguinis</name>
    <dbReference type="NCBI Taxonomy" id="236753"/>
    <lineage>
        <taxon>Bacteria</taxon>
        <taxon>Bacillati</taxon>
        <taxon>Bacillota</taxon>
        <taxon>Clostridia</taxon>
        <taxon>Eubacteriales</taxon>
        <taxon>Oscillospiraceae</taxon>
        <taxon>Fastidiosipila</taxon>
    </lineage>
</organism>
<keyword evidence="4 7" id="KW-0812">Transmembrane</keyword>
<dbReference type="Pfam" id="PF00528">
    <property type="entry name" value="BPD_transp_1"/>
    <property type="match status" value="1"/>
</dbReference>
<dbReference type="PROSITE" id="PS50928">
    <property type="entry name" value="ABC_TM1"/>
    <property type="match status" value="1"/>
</dbReference>
<dbReference type="CDD" id="cd06261">
    <property type="entry name" value="TM_PBP2"/>
    <property type="match status" value="1"/>
</dbReference>
<dbReference type="AlphaFoldDB" id="A0A2S0KNF1"/>
<reference evidence="10" key="1">
    <citation type="submission" date="2018-02" db="EMBL/GenBank/DDBJ databases">
        <authorList>
            <person name="Holder M.E."/>
            <person name="Ajami N.J."/>
            <person name="Petrosino J.F."/>
        </authorList>
    </citation>
    <scope>NUCLEOTIDE SEQUENCE [LARGE SCALE GENOMIC DNA]</scope>
    <source>
        <strain evidence="10">CCUG 47711</strain>
    </source>
</reference>
<dbReference type="PANTHER" id="PTHR43744">
    <property type="entry name" value="ABC TRANSPORTER PERMEASE PROTEIN MG189-RELATED-RELATED"/>
    <property type="match status" value="1"/>
</dbReference>
<keyword evidence="3" id="KW-1003">Cell membrane</keyword>
<keyword evidence="6 7" id="KW-0472">Membrane</keyword>
<accession>A0A2S0KNF1</accession>
<evidence type="ECO:0000256" key="4">
    <source>
        <dbReference type="ARBA" id="ARBA00022692"/>
    </source>
</evidence>
<evidence type="ECO:0000313" key="10">
    <source>
        <dbReference type="Proteomes" id="UP000237947"/>
    </source>
</evidence>
<evidence type="ECO:0000256" key="6">
    <source>
        <dbReference type="ARBA" id="ARBA00023136"/>
    </source>
</evidence>
<feature type="transmembrane region" description="Helical" evidence="7">
    <location>
        <begin position="216"/>
        <end position="237"/>
    </location>
</feature>
<sequence length="349" mass="38886">MLLDKIDVVNVRLEDLPSFSEVLASEEEFQGRKLSRSEKKKLRKRYKFYEARAKKNEPKKRSRLVKYLTKGRTNRTAGGTIGLLLFVAIFGSLSIFPVLFVVGRAFMPLSDLFRFPPLFLPNNPTLDNFKSLWIYSGESLVPFSRYLFNTIFIVVLGSVGHVAISSMAAYPLAKYKFPGNHFLSDLIVYSLMFSPTVTAAPTYFVMNAIGLIDTPWAIIFPALASTIGLYLLQNFMTQIPDALIESAQIDGASPWKQLWAIIMPAVKPAWITAFIFSFQALWSNNGGSFIYTESKKPLSFMLQQIAAAGVARTGVAAAATLLMFIIPVIVFVVTQSNILETMTTSGLKE</sequence>
<keyword evidence="5 7" id="KW-1133">Transmembrane helix</keyword>
<dbReference type="RefSeq" id="WP_106012516.1">
    <property type="nucleotide sequence ID" value="NZ_CP027226.1"/>
</dbReference>
<feature type="transmembrane region" description="Helical" evidence="7">
    <location>
        <begin position="81"/>
        <end position="107"/>
    </location>
</feature>
<evidence type="ECO:0000256" key="2">
    <source>
        <dbReference type="ARBA" id="ARBA00022448"/>
    </source>
</evidence>
<evidence type="ECO:0000256" key="3">
    <source>
        <dbReference type="ARBA" id="ARBA00022475"/>
    </source>
</evidence>
<feature type="domain" description="ABC transmembrane type-1" evidence="8">
    <location>
        <begin position="147"/>
        <end position="334"/>
    </location>
</feature>
<feature type="transmembrane region" description="Helical" evidence="7">
    <location>
        <begin position="258"/>
        <end position="282"/>
    </location>
</feature>
<dbReference type="GO" id="GO:0005886">
    <property type="term" value="C:plasma membrane"/>
    <property type="evidence" value="ECO:0007669"/>
    <property type="project" value="UniProtKB-SubCell"/>
</dbReference>
<dbReference type="KEGG" id="fsa:C5Q98_04705"/>
<evidence type="ECO:0000256" key="1">
    <source>
        <dbReference type="ARBA" id="ARBA00004651"/>
    </source>
</evidence>
<dbReference type="InterPro" id="IPR000515">
    <property type="entry name" value="MetI-like"/>
</dbReference>
<dbReference type="EMBL" id="CP027226">
    <property type="protein sequence ID" value="AVM42560.1"/>
    <property type="molecule type" value="Genomic_DNA"/>
</dbReference>
<comment type="similarity">
    <text evidence="7">Belongs to the binding-protein-dependent transport system permease family.</text>
</comment>
<evidence type="ECO:0000259" key="8">
    <source>
        <dbReference type="PROSITE" id="PS50928"/>
    </source>
</evidence>
<evidence type="ECO:0000256" key="7">
    <source>
        <dbReference type="RuleBase" id="RU363032"/>
    </source>
</evidence>
<evidence type="ECO:0000313" key="9">
    <source>
        <dbReference type="EMBL" id="AVM42560.1"/>
    </source>
</evidence>
<dbReference type="OrthoDB" id="9787837at2"/>
<keyword evidence="2 7" id="KW-0813">Transport</keyword>
<dbReference type="Proteomes" id="UP000237947">
    <property type="component" value="Chromosome"/>
</dbReference>
<evidence type="ECO:0000256" key="5">
    <source>
        <dbReference type="ARBA" id="ARBA00022989"/>
    </source>
</evidence>
<dbReference type="InterPro" id="IPR035906">
    <property type="entry name" value="MetI-like_sf"/>
</dbReference>